<name>N1WQU5_9LEPT</name>
<keyword evidence="2" id="KW-1185">Reference proteome</keyword>
<dbReference type="EMBL" id="AOHC02000025">
    <property type="protein sequence ID" value="EMY78203.1"/>
    <property type="molecule type" value="Genomic_DNA"/>
</dbReference>
<evidence type="ECO:0000313" key="1">
    <source>
        <dbReference type="EMBL" id="EMY78203.1"/>
    </source>
</evidence>
<dbReference type="RefSeq" id="WP_003000425.1">
    <property type="nucleotide sequence ID" value="NZ_AOHC02000025.1"/>
</dbReference>
<accession>N1WQU5</accession>
<dbReference type="Proteomes" id="UP000012313">
    <property type="component" value="Unassembled WGS sequence"/>
</dbReference>
<sequence>MFPSADGYTAALGVFATNSGTEKLHLFVNKEGAGLSRYVSMDSAATWTLQQTIPLTAE</sequence>
<proteinExistence type="predicted"/>
<dbReference type="OrthoDB" id="337279at2"/>
<gene>
    <name evidence="1" type="ORF">LEP1GSC060_1409</name>
</gene>
<evidence type="ECO:0000313" key="2">
    <source>
        <dbReference type="Proteomes" id="UP000012313"/>
    </source>
</evidence>
<comment type="caution">
    <text evidence="1">The sequence shown here is derived from an EMBL/GenBank/DDBJ whole genome shotgun (WGS) entry which is preliminary data.</text>
</comment>
<reference evidence="1" key="1">
    <citation type="submission" date="2013-03" db="EMBL/GenBank/DDBJ databases">
        <authorList>
            <person name="Harkins D.M."/>
            <person name="Durkin A.S."/>
            <person name="Brinkac L.M."/>
            <person name="Haft D.H."/>
            <person name="Selengut J.D."/>
            <person name="Sanka R."/>
            <person name="DePew J."/>
            <person name="Purushe J."/>
            <person name="Hartskeerl R.A."/>
            <person name="Ahmed A."/>
            <person name="van der Linden H."/>
            <person name="Goris M.G.A."/>
            <person name="Vinetz J.M."/>
            <person name="Sutton G.G."/>
            <person name="Nierman W.C."/>
            <person name="Fouts D.E."/>
        </authorList>
    </citation>
    <scope>NUCLEOTIDE SEQUENCE [LARGE SCALE GENOMIC DNA]</scope>
    <source>
        <strain evidence="1">ICFT</strain>
    </source>
</reference>
<dbReference type="AlphaFoldDB" id="N1WQU5"/>
<protein>
    <submittedName>
        <fullName evidence="1">Uncharacterized protein</fullName>
    </submittedName>
</protein>
<organism evidence="1 2">
    <name type="scientific">Leptospira weilii serovar Ranarum str. ICFT</name>
    <dbReference type="NCBI Taxonomy" id="1218598"/>
    <lineage>
        <taxon>Bacteria</taxon>
        <taxon>Pseudomonadati</taxon>
        <taxon>Spirochaetota</taxon>
        <taxon>Spirochaetia</taxon>
        <taxon>Leptospirales</taxon>
        <taxon>Leptospiraceae</taxon>
        <taxon>Leptospira</taxon>
    </lineage>
</organism>